<dbReference type="PANTHER" id="PTHR13355:SF11">
    <property type="entry name" value="GLUCOSAMINE 6-PHOSPHATE N-ACETYLTRANSFERASE"/>
    <property type="match status" value="1"/>
</dbReference>
<evidence type="ECO:0000313" key="3">
    <source>
        <dbReference type="Proteomes" id="UP000782705"/>
    </source>
</evidence>
<proteinExistence type="predicted"/>
<dbReference type="PANTHER" id="PTHR13355">
    <property type="entry name" value="GLUCOSAMINE 6-PHOSPHATE N-ACETYLTRANSFERASE"/>
    <property type="match status" value="1"/>
</dbReference>
<dbReference type="InterPro" id="IPR039143">
    <property type="entry name" value="GNPNAT1-like"/>
</dbReference>
<dbReference type="Pfam" id="PF13673">
    <property type="entry name" value="Acetyltransf_10"/>
    <property type="match status" value="1"/>
</dbReference>
<dbReference type="SUPFAM" id="SSF55729">
    <property type="entry name" value="Acyl-CoA N-acyltransferases (Nat)"/>
    <property type="match status" value="1"/>
</dbReference>
<sequence>MFIAHTKDTMSTIYLDAVKIRQQVFVNEQQVPYELEVDAYEAYTIHFVLYQALETPVATVRLLPLEDGKVKVQRMAVLKEFRSQGFGKAIMKEAEKFAAEQGFQQIVLGAQLTAIPFYEQLGYQIVGEEFLDAGIAHLMMEKPL</sequence>
<dbReference type="Gene3D" id="3.40.630.30">
    <property type="match status" value="1"/>
</dbReference>
<evidence type="ECO:0000259" key="1">
    <source>
        <dbReference type="PROSITE" id="PS51186"/>
    </source>
</evidence>
<dbReference type="InterPro" id="IPR000182">
    <property type="entry name" value="GNAT_dom"/>
</dbReference>
<organism evidence="2 3">
    <name type="scientific">Candidatus Enterococcus willemsii</name>
    <dbReference type="NCBI Taxonomy" id="1857215"/>
    <lineage>
        <taxon>Bacteria</taxon>
        <taxon>Bacillati</taxon>
        <taxon>Bacillota</taxon>
        <taxon>Bacilli</taxon>
        <taxon>Lactobacillales</taxon>
        <taxon>Enterococcaceae</taxon>
        <taxon>Enterococcus</taxon>
    </lineage>
</organism>
<gene>
    <name evidence="2" type="ORF">BAU17_02640</name>
</gene>
<dbReference type="CDD" id="cd04301">
    <property type="entry name" value="NAT_SF"/>
    <property type="match status" value="1"/>
</dbReference>
<dbReference type="InterPro" id="IPR016181">
    <property type="entry name" value="Acyl_CoA_acyltransferase"/>
</dbReference>
<dbReference type="EMBL" id="MAEL01000015">
    <property type="protein sequence ID" value="KAF1305407.1"/>
    <property type="molecule type" value="Genomic_DNA"/>
</dbReference>
<name>A0ABQ6Z1M9_9ENTE</name>
<evidence type="ECO:0000313" key="2">
    <source>
        <dbReference type="EMBL" id="KAF1305407.1"/>
    </source>
</evidence>
<reference evidence="2 3" key="1">
    <citation type="submission" date="2016-06" db="EMBL/GenBank/DDBJ databases">
        <title>Four novel species of enterococci isolated from chicken manure.</title>
        <authorList>
            <person name="Van Tyne D."/>
        </authorList>
    </citation>
    <scope>NUCLEOTIDE SEQUENCE [LARGE SCALE GENOMIC DNA]</scope>
    <source>
        <strain evidence="2 3">CU12B</strain>
    </source>
</reference>
<feature type="domain" description="N-acetyltransferase" evidence="1">
    <location>
        <begin position="4"/>
        <end position="144"/>
    </location>
</feature>
<dbReference type="PROSITE" id="PS51186">
    <property type="entry name" value="GNAT"/>
    <property type="match status" value="1"/>
</dbReference>
<keyword evidence="3" id="KW-1185">Reference proteome</keyword>
<comment type="caution">
    <text evidence="2">The sequence shown here is derived from an EMBL/GenBank/DDBJ whole genome shotgun (WGS) entry which is preliminary data.</text>
</comment>
<dbReference type="RefSeq" id="WP_161901257.1">
    <property type="nucleotide sequence ID" value="NZ_MAEL01000015.1"/>
</dbReference>
<protein>
    <submittedName>
        <fullName evidence="2">GNAT family acetyltransferase</fullName>
    </submittedName>
</protein>
<dbReference type="Proteomes" id="UP000782705">
    <property type="component" value="Unassembled WGS sequence"/>
</dbReference>
<accession>A0ABQ6Z1M9</accession>